<dbReference type="Gene3D" id="3.30.390.50">
    <property type="entry name" value="CO dehydrogenase flavoprotein, C-terminal domain"/>
    <property type="match status" value="1"/>
</dbReference>
<dbReference type="Gene3D" id="3.30.43.10">
    <property type="entry name" value="Uridine Diphospho-n-acetylenolpyruvylglucosamine Reductase, domain 2"/>
    <property type="match status" value="1"/>
</dbReference>
<dbReference type="InterPro" id="IPR036318">
    <property type="entry name" value="FAD-bd_PCMH-like_sf"/>
</dbReference>
<dbReference type="SUPFAM" id="SSF56176">
    <property type="entry name" value="FAD-binding/transporter-associated domain-like"/>
    <property type="match status" value="1"/>
</dbReference>
<accession>A0A644SWC8</accession>
<name>A0A644SWC8_9ZZZZ</name>
<dbReference type="GO" id="GO:0008805">
    <property type="term" value="F:carbon-monoxide oxygenase activity"/>
    <property type="evidence" value="ECO:0007669"/>
    <property type="project" value="UniProtKB-EC"/>
</dbReference>
<dbReference type="PANTHER" id="PTHR42659">
    <property type="entry name" value="XANTHINE DEHYDROGENASE SUBUNIT C-RELATED"/>
    <property type="match status" value="1"/>
</dbReference>
<dbReference type="Gene3D" id="3.30.465.10">
    <property type="match status" value="1"/>
</dbReference>
<evidence type="ECO:0000313" key="5">
    <source>
        <dbReference type="EMBL" id="MPL58924.1"/>
    </source>
</evidence>
<dbReference type="InterPro" id="IPR002346">
    <property type="entry name" value="Mopterin_DH_FAD-bd"/>
</dbReference>
<dbReference type="AlphaFoldDB" id="A0A644SWC8"/>
<feature type="domain" description="FAD-binding PCMH-type" evidence="4">
    <location>
        <begin position="1"/>
        <end position="157"/>
    </location>
</feature>
<evidence type="ECO:0000256" key="1">
    <source>
        <dbReference type="ARBA" id="ARBA00022630"/>
    </source>
</evidence>
<dbReference type="PROSITE" id="PS51387">
    <property type="entry name" value="FAD_PCMH"/>
    <property type="match status" value="1"/>
</dbReference>
<protein>
    <submittedName>
        <fullName evidence="5">Carbon monoxide dehydrogenase medium chain</fullName>
        <ecNumber evidence="5">1.2.5.3</ecNumber>
    </submittedName>
</protein>
<proteinExistence type="predicted"/>
<evidence type="ECO:0000256" key="2">
    <source>
        <dbReference type="ARBA" id="ARBA00022827"/>
    </source>
</evidence>
<evidence type="ECO:0000259" key="4">
    <source>
        <dbReference type="PROSITE" id="PS51387"/>
    </source>
</evidence>
<dbReference type="InterPro" id="IPR051312">
    <property type="entry name" value="Diverse_Substr_Oxidored"/>
</dbReference>
<keyword evidence="1" id="KW-0285">Flavoprotein</keyword>
<dbReference type="PANTHER" id="PTHR42659:SF2">
    <property type="entry name" value="XANTHINE DEHYDROGENASE SUBUNIT C-RELATED"/>
    <property type="match status" value="1"/>
</dbReference>
<dbReference type="InterPro" id="IPR016169">
    <property type="entry name" value="FAD-bd_PCMH_sub2"/>
</dbReference>
<dbReference type="SMART" id="SM01092">
    <property type="entry name" value="CO_deh_flav_C"/>
    <property type="match status" value="1"/>
</dbReference>
<dbReference type="Pfam" id="PF03450">
    <property type="entry name" value="CO_deh_flav_C"/>
    <property type="match status" value="1"/>
</dbReference>
<dbReference type="InterPro" id="IPR016167">
    <property type="entry name" value="FAD-bd_PCMH_sub1"/>
</dbReference>
<dbReference type="InterPro" id="IPR016166">
    <property type="entry name" value="FAD-bd_PCMH"/>
</dbReference>
<dbReference type="EC" id="1.2.5.3" evidence="5"/>
<dbReference type="SUPFAM" id="SSF55447">
    <property type="entry name" value="CO dehydrogenase flavoprotein C-terminal domain-like"/>
    <property type="match status" value="1"/>
</dbReference>
<organism evidence="5">
    <name type="scientific">bioreactor metagenome</name>
    <dbReference type="NCBI Taxonomy" id="1076179"/>
    <lineage>
        <taxon>unclassified sequences</taxon>
        <taxon>metagenomes</taxon>
        <taxon>ecological metagenomes</taxon>
    </lineage>
</organism>
<reference evidence="5" key="1">
    <citation type="submission" date="2019-08" db="EMBL/GenBank/DDBJ databases">
        <authorList>
            <person name="Kucharzyk K."/>
            <person name="Murdoch R.W."/>
            <person name="Higgins S."/>
            <person name="Loffler F."/>
        </authorList>
    </citation>
    <scope>NUCLEOTIDE SEQUENCE</scope>
</reference>
<gene>
    <name evidence="5" type="primary">cutM_1</name>
    <name evidence="5" type="ORF">SDC9_04470</name>
</gene>
<dbReference type="InterPro" id="IPR005107">
    <property type="entry name" value="CO_DH_flav_C"/>
</dbReference>
<keyword evidence="3 5" id="KW-0560">Oxidoreductase</keyword>
<dbReference type="EMBL" id="VSSQ01000008">
    <property type="protein sequence ID" value="MPL58924.1"/>
    <property type="molecule type" value="Genomic_DNA"/>
</dbReference>
<evidence type="ECO:0000256" key="3">
    <source>
        <dbReference type="ARBA" id="ARBA00023002"/>
    </source>
</evidence>
<dbReference type="InterPro" id="IPR036683">
    <property type="entry name" value="CO_DH_flav_C_dom_sf"/>
</dbReference>
<dbReference type="GO" id="GO:0071949">
    <property type="term" value="F:FAD binding"/>
    <property type="evidence" value="ECO:0007669"/>
    <property type="project" value="InterPro"/>
</dbReference>
<comment type="caution">
    <text evidence="5">The sequence shown here is derived from an EMBL/GenBank/DDBJ whole genome shotgun (WGS) entry which is preliminary data.</text>
</comment>
<keyword evidence="2" id="KW-0274">FAD</keyword>
<dbReference type="Pfam" id="PF00941">
    <property type="entry name" value="FAD_binding_5"/>
    <property type="match status" value="1"/>
</dbReference>
<sequence length="264" mass="28455">MVQAYYRPETLEEALGLLGREKDARLLAGGSYLLSPRFKDRAISAIAISSLLPQGIERRKDSLIIGAGICFQSLADSSLVPEALRQAALGMANRNVRNRATVGGNIGADRSCSSLLPFFLVAEAIYHRAGSDPIPAQRWREEPPGIITAVEFPLPAGRSFAYGRYSRSACDLALIGCAVRADLGAGRLDNLRVALGGLSAHAQRYPGLEASLEGKPLPPRAELEEMAQAFFSPIDDLRGSAAFKRRRAAVLLADLLGSLKERRL</sequence>